<evidence type="ECO:0000313" key="3">
    <source>
        <dbReference type="Proteomes" id="UP000076935"/>
    </source>
</evidence>
<dbReference type="EMBL" id="LQWY01000003">
    <property type="protein sequence ID" value="OAH63122.1"/>
    <property type="molecule type" value="Genomic_DNA"/>
</dbReference>
<dbReference type="PANTHER" id="PTHR35531">
    <property type="entry name" value="INNER MEMBRANE PROTEIN YBCI-RELATED"/>
    <property type="match status" value="1"/>
</dbReference>
<sequence length="209" mass="23350">MKGSTHAAIGAVSGLGVSIWINATPLETAILAGVGSVAALVPDLDVNGKLANKITVEKKWLILFFSIAGLFLALYSYFMLIGIKQMSGFLISMGLLLLPRLFIKQRTMLFITGALVLYAGWYIKETWVMYTALFIIFASLVSHRTWTHSIIGVAVFYFVAVEIVKEYPLPGLFMTLLISYISHLIADMKMLPANKKGTKWFYPLWKKEF</sequence>
<evidence type="ECO:0000313" key="2">
    <source>
        <dbReference type="EMBL" id="OAH63122.1"/>
    </source>
</evidence>
<keyword evidence="3" id="KW-1185">Reference proteome</keyword>
<dbReference type="PANTHER" id="PTHR35531:SF1">
    <property type="entry name" value="INNER MEMBRANE PROTEIN YBCI-RELATED"/>
    <property type="match status" value="1"/>
</dbReference>
<dbReference type="InterPro" id="IPR007404">
    <property type="entry name" value="YdjM-like"/>
</dbReference>
<feature type="transmembrane region" description="Helical" evidence="1">
    <location>
        <begin position="146"/>
        <end position="164"/>
    </location>
</feature>
<feature type="transmembrane region" description="Helical" evidence="1">
    <location>
        <begin position="169"/>
        <end position="186"/>
    </location>
</feature>
<feature type="transmembrane region" description="Helical" evidence="1">
    <location>
        <begin position="60"/>
        <end position="80"/>
    </location>
</feature>
<keyword evidence="1" id="KW-0472">Membrane</keyword>
<keyword evidence="1" id="KW-0812">Transmembrane</keyword>
<organism evidence="2 3">
    <name type="scientific">Domibacillus aminovorans</name>
    <dbReference type="NCBI Taxonomy" id="29332"/>
    <lineage>
        <taxon>Bacteria</taxon>
        <taxon>Bacillati</taxon>
        <taxon>Bacillota</taxon>
        <taxon>Bacilli</taxon>
        <taxon>Bacillales</taxon>
        <taxon>Bacillaceae</taxon>
        <taxon>Domibacillus</taxon>
    </lineage>
</organism>
<evidence type="ECO:0000256" key="1">
    <source>
        <dbReference type="SAM" id="Phobius"/>
    </source>
</evidence>
<keyword evidence="1" id="KW-1133">Transmembrane helix</keyword>
<feature type="transmembrane region" description="Helical" evidence="1">
    <location>
        <begin position="86"/>
        <end position="103"/>
    </location>
</feature>
<reference evidence="2 3" key="1">
    <citation type="submission" date="2016-01" db="EMBL/GenBank/DDBJ databases">
        <title>Investigation of taxonomic status of Bacillus aminovorans.</title>
        <authorList>
            <person name="Verma A."/>
            <person name="Pal Y."/>
            <person name="Krishnamurthi S."/>
        </authorList>
    </citation>
    <scope>NUCLEOTIDE SEQUENCE [LARGE SCALE GENOMIC DNA]</scope>
    <source>
        <strain evidence="2 3">DSM 1314</strain>
    </source>
</reference>
<dbReference type="Pfam" id="PF04307">
    <property type="entry name" value="YdjM"/>
    <property type="match status" value="1"/>
</dbReference>
<comment type="caution">
    <text evidence="2">The sequence shown here is derived from an EMBL/GenBank/DDBJ whole genome shotgun (WGS) entry which is preliminary data.</text>
</comment>
<evidence type="ECO:0008006" key="4">
    <source>
        <dbReference type="Google" id="ProtNLM"/>
    </source>
</evidence>
<proteinExistence type="predicted"/>
<dbReference type="Proteomes" id="UP000076935">
    <property type="component" value="Unassembled WGS sequence"/>
</dbReference>
<feature type="transmembrane region" description="Helical" evidence="1">
    <location>
        <begin position="115"/>
        <end position="140"/>
    </location>
</feature>
<name>A0A177LCY2_9BACI</name>
<accession>A0A177LCY2</accession>
<protein>
    <recommendedName>
        <fullName evidence="4">Hydrolase</fullName>
    </recommendedName>
</protein>
<dbReference type="STRING" id="29332.AWH48_02205"/>
<dbReference type="RefSeq" id="WP_063964448.1">
    <property type="nucleotide sequence ID" value="NZ_JBCNAN010000006.1"/>
</dbReference>
<dbReference type="AlphaFoldDB" id="A0A177LCY2"/>
<gene>
    <name evidence="2" type="ORF">AWH49_07215</name>
</gene>